<name>A0A0A9D440_ARUDO</name>
<dbReference type="AlphaFoldDB" id="A0A0A9D440"/>
<keyword evidence="1" id="KW-1133">Transmembrane helix</keyword>
<organism evidence="2">
    <name type="scientific">Arundo donax</name>
    <name type="common">Giant reed</name>
    <name type="synonym">Donax arundinaceus</name>
    <dbReference type="NCBI Taxonomy" id="35708"/>
    <lineage>
        <taxon>Eukaryota</taxon>
        <taxon>Viridiplantae</taxon>
        <taxon>Streptophyta</taxon>
        <taxon>Embryophyta</taxon>
        <taxon>Tracheophyta</taxon>
        <taxon>Spermatophyta</taxon>
        <taxon>Magnoliopsida</taxon>
        <taxon>Liliopsida</taxon>
        <taxon>Poales</taxon>
        <taxon>Poaceae</taxon>
        <taxon>PACMAD clade</taxon>
        <taxon>Arundinoideae</taxon>
        <taxon>Arundineae</taxon>
        <taxon>Arundo</taxon>
    </lineage>
</organism>
<feature type="transmembrane region" description="Helical" evidence="1">
    <location>
        <begin position="35"/>
        <end position="56"/>
    </location>
</feature>
<evidence type="ECO:0000256" key="1">
    <source>
        <dbReference type="SAM" id="Phobius"/>
    </source>
</evidence>
<keyword evidence="1" id="KW-0812">Transmembrane</keyword>
<accession>A0A0A9D440</accession>
<sequence>MNTWKMEALKITYIHQVNICCHGKIGSKLPLMLQMLWSTFISIATLHCTMVTLSLAMSSWTRIT</sequence>
<keyword evidence="1" id="KW-0472">Membrane</keyword>
<evidence type="ECO:0000313" key="2">
    <source>
        <dbReference type="EMBL" id="JAD83369.1"/>
    </source>
</evidence>
<dbReference type="EMBL" id="GBRH01214526">
    <property type="protein sequence ID" value="JAD83369.1"/>
    <property type="molecule type" value="Transcribed_RNA"/>
</dbReference>
<reference evidence="2" key="1">
    <citation type="submission" date="2014-09" db="EMBL/GenBank/DDBJ databases">
        <authorList>
            <person name="Magalhaes I.L.F."/>
            <person name="Oliveira U."/>
            <person name="Santos F.R."/>
            <person name="Vidigal T.H.D.A."/>
            <person name="Brescovit A.D."/>
            <person name="Santos A.J."/>
        </authorList>
    </citation>
    <scope>NUCLEOTIDE SEQUENCE</scope>
    <source>
        <tissue evidence="2">Shoot tissue taken approximately 20 cm above the soil surface</tissue>
    </source>
</reference>
<proteinExistence type="predicted"/>
<protein>
    <submittedName>
        <fullName evidence="2">Uncharacterized protein</fullName>
    </submittedName>
</protein>
<reference evidence="2" key="2">
    <citation type="journal article" date="2015" name="Data Brief">
        <title>Shoot transcriptome of the giant reed, Arundo donax.</title>
        <authorList>
            <person name="Barrero R.A."/>
            <person name="Guerrero F.D."/>
            <person name="Moolhuijzen P."/>
            <person name="Goolsby J.A."/>
            <person name="Tidwell J."/>
            <person name="Bellgard S.E."/>
            <person name="Bellgard M.I."/>
        </authorList>
    </citation>
    <scope>NUCLEOTIDE SEQUENCE</scope>
    <source>
        <tissue evidence="2">Shoot tissue taken approximately 20 cm above the soil surface</tissue>
    </source>
</reference>